<reference evidence="1" key="1">
    <citation type="submission" date="2022-06" db="EMBL/GenBank/DDBJ databases">
        <authorList>
            <person name="Legras J.-L."/>
            <person name="Devillers H."/>
            <person name="Grondin C."/>
        </authorList>
    </citation>
    <scope>NUCLEOTIDE SEQUENCE</scope>
    <source>
        <strain evidence="1">CLIB 1444</strain>
    </source>
</reference>
<protein>
    <submittedName>
        <fullName evidence="1">NADPH-dependent methylglyoxal reductase Grp2p</fullName>
    </submittedName>
</protein>
<keyword evidence="2" id="KW-1185">Reference proteome</keyword>
<comment type="caution">
    <text evidence="1">The sequence shown here is derived from an EMBL/GenBank/DDBJ whole genome shotgun (WGS) entry which is preliminary data.</text>
</comment>
<accession>A0ACA9Y778</accession>
<evidence type="ECO:0000313" key="2">
    <source>
        <dbReference type="Proteomes" id="UP001152531"/>
    </source>
</evidence>
<proteinExistence type="predicted"/>
<name>A0ACA9Y778_9ASCO</name>
<organism evidence="1 2">
    <name type="scientific">[Candida] jaroonii</name>
    <dbReference type="NCBI Taxonomy" id="467808"/>
    <lineage>
        <taxon>Eukaryota</taxon>
        <taxon>Fungi</taxon>
        <taxon>Dikarya</taxon>
        <taxon>Ascomycota</taxon>
        <taxon>Saccharomycotina</taxon>
        <taxon>Pichiomycetes</taxon>
        <taxon>Debaryomycetaceae</taxon>
        <taxon>Yamadazyma</taxon>
    </lineage>
</organism>
<evidence type="ECO:0000313" key="1">
    <source>
        <dbReference type="EMBL" id="CAH6720883.1"/>
    </source>
</evidence>
<gene>
    <name evidence="1" type="ORF">CLIB1444_04S10066</name>
</gene>
<dbReference type="Proteomes" id="UP001152531">
    <property type="component" value="Unassembled WGS sequence"/>
</dbReference>
<dbReference type="EMBL" id="CALSDN010000004">
    <property type="protein sequence ID" value="CAH6720883.1"/>
    <property type="molecule type" value="Genomic_DNA"/>
</dbReference>
<sequence length="331" mass="36009">MVKVFVSGASGFIAQHVVKLLVSKGYKVIGSVRSIEKGEQLKKDLVDFEYEIVEDIAVPGAFDEALKKHTDVTVFLHTASPFHYNTTDVENDLLKPAIEGTKNALKSIQEYAPQVEKVVVTSSMAAVYSASGGDASSPPLTEESWNDITFEESKANARVGYLGSKALAEKAAWEFLKTKKPNFTMNTVNPTLVFGPQAFPTGLKETLNTSSEILNGILKAGTDESKVPARSGFYIDVRDVAKAHLHAFESDVTNFRYVVVGGPFCVQEAMDIINENIPSLKGKISVGEPGSGEEIMKNLVKVDNSKTRELLGDFISLEQSVIDSINQIISK</sequence>